<evidence type="ECO:0000313" key="12">
    <source>
        <dbReference type="Proteomes" id="UP001642501"/>
    </source>
</evidence>
<evidence type="ECO:0000256" key="5">
    <source>
        <dbReference type="ARBA" id="ARBA00022777"/>
    </source>
</evidence>
<dbReference type="InterPro" id="IPR018955">
    <property type="entry name" value="BCDHK/PDK_N"/>
</dbReference>
<feature type="region of interest" description="Disordered" evidence="9">
    <location>
        <begin position="49"/>
        <end position="76"/>
    </location>
</feature>
<evidence type="ECO:0000256" key="7">
    <source>
        <dbReference type="ARBA" id="ARBA00023128"/>
    </source>
</evidence>
<reference evidence="11 12" key="1">
    <citation type="submission" date="2024-01" db="EMBL/GenBank/DDBJ databases">
        <authorList>
            <person name="Allen C."/>
            <person name="Tagirdzhanova G."/>
        </authorList>
    </citation>
    <scope>NUCLEOTIDE SEQUENCE [LARGE SCALE GENOMIC DNA]</scope>
    <source>
        <strain evidence="11 12">CBS 573.63</strain>
    </source>
</reference>
<accession>A0ABP0DG94</accession>
<keyword evidence="4 8" id="KW-0547">Nucleotide-binding</keyword>
<dbReference type="InterPro" id="IPR036784">
    <property type="entry name" value="AK/P_DHK_N_sf"/>
</dbReference>
<evidence type="ECO:0000256" key="4">
    <source>
        <dbReference type="ARBA" id="ARBA00022741"/>
    </source>
</evidence>
<dbReference type="SUPFAM" id="SSF55874">
    <property type="entry name" value="ATPase domain of HSP90 chaperone/DNA topoisomerase II/histidine kinase"/>
    <property type="match status" value="1"/>
</dbReference>
<dbReference type="InterPro" id="IPR036890">
    <property type="entry name" value="HATPase_C_sf"/>
</dbReference>
<feature type="domain" description="Histidine kinase/HSP90-like ATPase" evidence="10">
    <location>
        <begin position="351"/>
        <end position="524"/>
    </location>
</feature>
<keyword evidence="5 8" id="KW-0418">Kinase</keyword>
<dbReference type="InterPro" id="IPR039028">
    <property type="entry name" value="BCKD/PDK"/>
</dbReference>
<keyword evidence="6 8" id="KW-0067">ATP-binding</keyword>
<protein>
    <recommendedName>
        <fullName evidence="8">Protein-serine/threonine kinase</fullName>
        <ecNumber evidence="8">2.7.11.-</ecNumber>
    </recommendedName>
</protein>
<dbReference type="SUPFAM" id="SSF69012">
    <property type="entry name" value="alpha-ketoacid dehydrogenase kinase, N-terminal domain"/>
    <property type="match status" value="1"/>
</dbReference>
<dbReference type="Pfam" id="PF02518">
    <property type="entry name" value="HATPase_c"/>
    <property type="match status" value="1"/>
</dbReference>
<comment type="caution">
    <text evidence="11">The sequence shown here is derived from an EMBL/GenBank/DDBJ whole genome shotgun (WGS) entry which is preliminary data.</text>
</comment>
<evidence type="ECO:0000256" key="8">
    <source>
        <dbReference type="RuleBase" id="RU366032"/>
    </source>
</evidence>
<keyword evidence="7 8" id="KW-0496">Mitochondrion</keyword>
<dbReference type="PANTHER" id="PTHR11947">
    <property type="entry name" value="PYRUVATE DEHYDROGENASE KINASE"/>
    <property type="match status" value="1"/>
</dbReference>
<dbReference type="Gene3D" id="3.30.565.10">
    <property type="entry name" value="Histidine kinase-like ATPase, C-terminal domain"/>
    <property type="match status" value="1"/>
</dbReference>
<evidence type="ECO:0000256" key="1">
    <source>
        <dbReference type="ARBA" id="ARBA00006155"/>
    </source>
</evidence>
<dbReference type="InterPro" id="IPR003594">
    <property type="entry name" value="HATPase_dom"/>
</dbReference>
<feature type="compositionally biased region" description="Low complexity" evidence="9">
    <location>
        <begin position="390"/>
        <end position="409"/>
    </location>
</feature>
<dbReference type="Pfam" id="PF10436">
    <property type="entry name" value="BCDHK_Adom3"/>
    <property type="match status" value="1"/>
</dbReference>
<feature type="region of interest" description="Disordered" evidence="9">
    <location>
        <begin position="384"/>
        <end position="414"/>
    </location>
</feature>
<dbReference type="Gene3D" id="1.20.140.20">
    <property type="entry name" value="Alpha-ketoacid/pyruvate dehydrogenase kinase, N-terminal domain"/>
    <property type="match status" value="1"/>
</dbReference>
<evidence type="ECO:0000256" key="2">
    <source>
        <dbReference type="ARBA" id="ARBA00022553"/>
    </source>
</evidence>
<dbReference type="EMBL" id="CAWUOM010000023">
    <property type="protein sequence ID" value="CAK7266170.1"/>
    <property type="molecule type" value="Genomic_DNA"/>
</dbReference>
<keyword evidence="3 8" id="KW-0808">Transferase</keyword>
<evidence type="ECO:0000256" key="6">
    <source>
        <dbReference type="ARBA" id="ARBA00022840"/>
    </source>
</evidence>
<proteinExistence type="inferred from homology"/>
<dbReference type="PANTHER" id="PTHR11947:SF20">
    <property type="entry name" value="[3-METHYL-2-OXOBUTANOATE DEHYDROGENASE [LIPOAMIDE]] KINASE, MITOCHONDRIAL"/>
    <property type="match status" value="1"/>
</dbReference>
<evidence type="ECO:0000259" key="10">
    <source>
        <dbReference type="SMART" id="SM00387"/>
    </source>
</evidence>
<feature type="compositionally biased region" description="Polar residues" evidence="9">
    <location>
        <begin position="252"/>
        <end position="261"/>
    </location>
</feature>
<dbReference type="EC" id="2.7.11.-" evidence="8"/>
<feature type="compositionally biased region" description="Polar residues" evidence="9">
    <location>
        <begin position="59"/>
        <end position="69"/>
    </location>
</feature>
<evidence type="ECO:0000256" key="3">
    <source>
        <dbReference type="ARBA" id="ARBA00022679"/>
    </source>
</evidence>
<comment type="similarity">
    <text evidence="1 8">Belongs to the PDK/BCKDK protein kinase family.</text>
</comment>
<keyword evidence="12" id="KW-1185">Reference proteome</keyword>
<evidence type="ECO:0000313" key="11">
    <source>
        <dbReference type="EMBL" id="CAK7266170.1"/>
    </source>
</evidence>
<dbReference type="Proteomes" id="UP001642501">
    <property type="component" value="Unassembled WGS sequence"/>
</dbReference>
<sequence>MSSLSRPFKAVPATATSPSLALRCAFFDYAPLHCTPRCAVARLRPLSTAARASHRSRQRTLPSHRQYSSSHDDLPPLRDEDIARLAKEPQHQLRLADLVRNGWPPLGEKALLESANFSLELIPVRLARRLQALRNLPYIVVSNSHVRQIYRNYRHSLRSLLPWWRRRVKGQGAPAITTLEEEIAFTDVLAELVTTHQNTIPILAQGFLESRKYIAPADVTAFLDEHLRARIGTRLIAEQHIALHLSSQPFGQELASTSPSDSAAEAKSQANHGSNQAKVNAAAAAAVVSDDMSATSPASETSSYIGIIDTQLCPARTIDSCANFVSDICELKYGVRPQWRIDGEPNTTFAYVPMHLEYIATELLKNAFRAVVENKMHREPVVITIAPEPSGSSSSSSSGSGSGSGNSSSILPLDDNAPGVTIRIRDRGGGICPDVLPNIWSYSFTTFSDYDDFSSGSGASGGGGDLGDGLGIIASSNNGGSSIAGLGYGLPLSRAYAEYFGGGIAVQSLHGWGTDVYLRLKGIGKIE</sequence>
<gene>
    <name evidence="11" type="ORF">SEPCBS57363_001955</name>
</gene>
<keyword evidence="2" id="KW-0597">Phosphoprotein</keyword>
<evidence type="ECO:0000256" key="9">
    <source>
        <dbReference type="SAM" id="MobiDB-lite"/>
    </source>
</evidence>
<name>A0ABP0DG94_9PEZI</name>
<feature type="region of interest" description="Disordered" evidence="9">
    <location>
        <begin position="252"/>
        <end position="275"/>
    </location>
</feature>
<organism evidence="11 12">
    <name type="scientific">Sporothrix epigloea</name>
    <dbReference type="NCBI Taxonomy" id="1892477"/>
    <lineage>
        <taxon>Eukaryota</taxon>
        <taxon>Fungi</taxon>
        <taxon>Dikarya</taxon>
        <taxon>Ascomycota</taxon>
        <taxon>Pezizomycotina</taxon>
        <taxon>Sordariomycetes</taxon>
        <taxon>Sordariomycetidae</taxon>
        <taxon>Ophiostomatales</taxon>
        <taxon>Ophiostomataceae</taxon>
        <taxon>Sporothrix</taxon>
    </lineage>
</organism>
<comment type="subcellular location">
    <subcellularLocation>
        <location evidence="8">Mitochondrion matrix</location>
    </subcellularLocation>
</comment>
<dbReference type="SMART" id="SM00387">
    <property type="entry name" value="HATPase_c"/>
    <property type="match status" value="1"/>
</dbReference>